<gene>
    <name evidence="7" type="ORF">GA0070604_3799</name>
</gene>
<dbReference type="InterPro" id="IPR015424">
    <property type="entry name" value="PyrdxlP-dep_Trfase"/>
</dbReference>
<comment type="similarity">
    <text evidence="2">Belongs to the class-I pyridoxal-phosphate-dependent aminotransferase family.</text>
</comment>
<reference evidence="8" key="1">
    <citation type="submission" date="2016-06" db="EMBL/GenBank/DDBJ databases">
        <authorList>
            <person name="Varghese N."/>
            <person name="Submissions Spin"/>
        </authorList>
    </citation>
    <scope>NUCLEOTIDE SEQUENCE [LARGE SCALE GENOMIC DNA]</scope>
    <source>
        <strain evidence="8">DSM 44814</strain>
    </source>
</reference>
<evidence type="ECO:0000256" key="4">
    <source>
        <dbReference type="ARBA" id="ARBA00022679"/>
    </source>
</evidence>
<dbReference type="RefSeq" id="WP_091119881.1">
    <property type="nucleotide sequence ID" value="NZ_FMHY01000002.1"/>
</dbReference>
<keyword evidence="4 7" id="KW-0808">Transferase</keyword>
<evidence type="ECO:0000256" key="5">
    <source>
        <dbReference type="ARBA" id="ARBA00022898"/>
    </source>
</evidence>
<dbReference type="Gene3D" id="3.40.640.10">
    <property type="entry name" value="Type I PLP-dependent aspartate aminotransferase-like (Major domain)"/>
    <property type="match status" value="1"/>
</dbReference>
<dbReference type="AlphaFoldDB" id="A0A1C6UW43"/>
<dbReference type="InterPro" id="IPR015421">
    <property type="entry name" value="PyrdxlP-dep_Trfase_major"/>
</dbReference>
<dbReference type="Proteomes" id="UP000199696">
    <property type="component" value="Unassembled WGS sequence"/>
</dbReference>
<dbReference type="Gene3D" id="3.90.1150.10">
    <property type="entry name" value="Aspartate Aminotransferase, domain 1"/>
    <property type="match status" value="1"/>
</dbReference>
<organism evidence="7 8">
    <name type="scientific">Micromonospora eburnea</name>
    <dbReference type="NCBI Taxonomy" id="227316"/>
    <lineage>
        <taxon>Bacteria</taxon>
        <taxon>Bacillati</taxon>
        <taxon>Actinomycetota</taxon>
        <taxon>Actinomycetes</taxon>
        <taxon>Micromonosporales</taxon>
        <taxon>Micromonosporaceae</taxon>
        <taxon>Micromonospora</taxon>
    </lineage>
</organism>
<dbReference type="OrthoDB" id="9763453at2"/>
<dbReference type="GO" id="GO:0008483">
    <property type="term" value="F:transaminase activity"/>
    <property type="evidence" value="ECO:0007669"/>
    <property type="project" value="UniProtKB-KW"/>
</dbReference>
<evidence type="ECO:0000256" key="1">
    <source>
        <dbReference type="ARBA" id="ARBA00001933"/>
    </source>
</evidence>
<feature type="domain" description="Aminotransferase class I/classII large" evidence="6">
    <location>
        <begin position="50"/>
        <end position="382"/>
    </location>
</feature>
<dbReference type="Pfam" id="PF00155">
    <property type="entry name" value="Aminotran_1_2"/>
    <property type="match status" value="1"/>
</dbReference>
<keyword evidence="5" id="KW-0663">Pyridoxal phosphate</keyword>
<dbReference type="PANTHER" id="PTHR46383">
    <property type="entry name" value="ASPARTATE AMINOTRANSFERASE"/>
    <property type="match status" value="1"/>
</dbReference>
<dbReference type="InterPro" id="IPR004839">
    <property type="entry name" value="Aminotransferase_I/II_large"/>
</dbReference>
<dbReference type="PANTHER" id="PTHR46383:SF1">
    <property type="entry name" value="ASPARTATE AMINOTRANSFERASE"/>
    <property type="match status" value="1"/>
</dbReference>
<evidence type="ECO:0000256" key="3">
    <source>
        <dbReference type="ARBA" id="ARBA00022576"/>
    </source>
</evidence>
<dbReference type="STRING" id="227316.GA0070604_3799"/>
<keyword evidence="8" id="KW-1185">Reference proteome</keyword>
<dbReference type="InterPro" id="IPR015422">
    <property type="entry name" value="PyrdxlP-dep_Trfase_small"/>
</dbReference>
<dbReference type="GO" id="GO:0006520">
    <property type="term" value="P:amino acid metabolic process"/>
    <property type="evidence" value="ECO:0007669"/>
    <property type="project" value="InterPro"/>
</dbReference>
<comment type="cofactor">
    <cofactor evidence="1">
        <name>pyridoxal 5'-phosphate</name>
        <dbReference type="ChEBI" id="CHEBI:597326"/>
    </cofactor>
</comment>
<evidence type="ECO:0000259" key="6">
    <source>
        <dbReference type="Pfam" id="PF00155"/>
    </source>
</evidence>
<dbReference type="EMBL" id="FMHY01000002">
    <property type="protein sequence ID" value="SCL58292.1"/>
    <property type="molecule type" value="Genomic_DNA"/>
</dbReference>
<dbReference type="SUPFAM" id="SSF53383">
    <property type="entry name" value="PLP-dependent transferases"/>
    <property type="match status" value="1"/>
</dbReference>
<keyword evidence="3 7" id="KW-0032">Aminotransferase</keyword>
<evidence type="ECO:0000313" key="7">
    <source>
        <dbReference type="EMBL" id="SCL58292.1"/>
    </source>
</evidence>
<dbReference type="InterPro" id="IPR050596">
    <property type="entry name" value="AspAT/PAT-like"/>
</dbReference>
<proteinExistence type="inferred from homology"/>
<protein>
    <submittedName>
        <fullName evidence="7">Aspartate/methionine/tyrosine aminotransferase</fullName>
    </submittedName>
</protein>
<name>A0A1C6UW43_9ACTN</name>
<accession>A0A1C6UW43</accession>
<evidence type="ECO:0000256" key="2">
    <source>
        <dbReference type="ARBA" id="ARBA00007441"/>
    </source>
</evidence>
<sequence>MIFNPADRILRLAGPHLQATHGKGLRELERELERQPAGPDFLDITYADTHRFPPVDWAIEEFSKAASGAGMTYTPYRGDAGVRSAVAGNVSGLLGLEFDPDREVILTPGTQAGLYSALAAMINPGDKVVVPDPDYITSDRSVRYFGAEVLPVPLVWEAGQAPRLDLDVLRAQLAKQPKLVMFSHPNNPTGAVFTPEHVNEIAQAILESDAFVIVDQLYCRLVYDKAPFAHLAAVPGMRERTLTTLGPSKTESLSGYRIGVAVGPADLITRMEDVMGIASLRAPAYAQHVLARWIKDDEDYVQQRIGEYQALRDQSMTALLDIPGVDVRRSGGSAYLFPSFSGLQASDQDVALALKREAGLVVNPGYQFGAGGTKHFRICFAQDEQVWAAALVRMRAVLESFPTAV</sequence>
<dbReference type="GO" id="GO:0030170">
    <property type="term" value="F:pyridoxal phosphate binding"/>
    <property type="evidence" value="ECO:0007669"/>
    <property type="project" value="InterPro"/>
</dbReference>
<evidence type="ECO:0000313" key="8">
    <source>
        <dbReference type="Proteomes" id="UP000199696"/>
    </source>
</evidence>
<dbReference type="CDD" id="cd00609">
    <property type="entry name" value="AAT_like"/>
    <property type="match status" value="1"/>
</dbReference>